<name>A0AAD5M0D9_PYTIN</name>
<dbReference type="Gene3D" id="1.25.40.10">
    <property type="entry name" value="Tetratricopeptide repeat domain"/>
    <property type="match status" value="1"/>
</dbReference>
<feature type="repeat" description="TPR" evidence="3">
    <location>
        <begin position="227"/>
        <end position="260"/>
    </location>
</feature>
<sequence length="281" mass="30406">MDASAKTALFNALAWIESKKNDANVDTENVEVGLQCLSVAFGLDLQDAQQKNAYEVAATLPEIFAAGMQALGLSAKGHVATVEDDPVIAKSELADPDLWKKWVAKLEDKGFFNGADAGSVEYQTRIKKALAKYKEKFGDVKPAAPSMTKAEKEAKAEEIKAKGNSALNGGDYEQAAKLYSEAVALSSDGPNSHIYYANYAAALMYLGRYSDVIDNCEKAIALKPSYVKAYSRMGNAQIHLKDFDGAIESFRRGLEVDSSNAACRDGLAEAERKLRQAACRI</sequence>
<organism evidence="4 5">
    <name type="scientific">Pythium insidiosum</name>
    <name type="common">Pythiosis disease agent</name>
    <dbReference type="NCBI Taxonomy" id="114742"/>
    <lineage>
        <taxon>Eukaryota</taxon>
        <taxon>Sar</taxon>
        <taxon>Stramenopiles</taxon>
        <taxon>Oomycota</taxon>
        <taxon>Peronosporomycetes</taxon>
        <taxon>Pythiales</taxon>
        <taxon>Pythiaceae</taxon>
        <taxon>Pythium</taxon>
    </lineage>
</organism>
<comment type="caution">
    <text evidence="4">The sequence shown here is derived from an EMBL/GenBank/DDBJ whole genome shotgun (WGS) entry which is preliminary data.</text>
</comment>
<keyword evidence="5" id="KW-1185">Reference proteome</keyword>
<protein>
    <submittedName>
        <fullName evidence="4">Uncharacterized protein</fullName>
    </submittedName>
</protein>
<dbReference type="Pfam" id="PF00515">
    <property type="entry name" value="TPR_1"/>
    <property type="match status" value="1"/>
</dbReference>
<dbReference type="InterPro" id="IPR011990">
    <property type="entry name" value="TPR-like_helical_dom_sf"/>
</dbReference>
<accession>A0AAD5M0D9</accession>
<dbReference type="GO" id="GO:0060090">
    <property type="term" value="F:molecular adaptor activity"/>
    <property type="evidence" value="ECO:0007669"/>
    <property type="project" value="TreeGrafter"/>
</dbReference>
<dbReference type="Pfam" id="PF13432">
    <property type="entry name" value="TPR_16"/>
    <property type="match status" value="1"/>
</dbReference>
<dbReference type="PROSITE" id="PS50005">
    <property type="entry name" value="TPR"/>
    <property type="match status" value="2"/>
</dbReference>
<dbReference type="GO" id="GO:0006620">
    <property type="term" value="P:post-translational protein targeting to endoplasmic reticulum membrane"/>
    <property type="evidence" value="ECO:0007669"/>
    <property type="project" value="TreeGrafter"/>
</dbReference>
<gene>
    <name evidence="4" type="ORF">P43SY_008126</name>
</gene>
<dbReference type="InterPro" id="IPR047150">
    <property type="entry name" value="SGT"/>
</dbReference>
<evidence type="ECO:0000256" key="3">
    <source>
        <dbReference type="PROSITE-ProRule" id="PRU00339"/>
    </source>
</evidence>
<dbReference type="SMART" id="SM00028">
    <property type="entry name" value="TPR"/>
    <property type="match status" value="3"/>
</dbReference>
<dbReference type="Proteomes" id="UP001209570">
    <property type="component" value="Unassembled WGS sequence"/>
</dbReference>
<dbReference type="GO" id="GO:0072380">
    <property type="term" value="C:TRC complex"/>
    <property type="evidence" value="ECO:0007669"/>
    <property type="project" value="TreeGrafter"/>
</dbReference>
<dbReference type="Gene3D" id="1.20.5.420">
    <property type="entry name" value="Immunoglobulin FC, subunit C"/>
    <property type="match status" value="1"/>
</dbReference>
<dbReference type="EMBL" id="JAKCXM010000170">
    <property type="protein sequence ID" value="KAJ0399820.1"/>
    <property type="molecule type" value="Genomic_DNA"/>
</dbReference>
<dbReference type="GO" id="GO:0016020">
    <property type="term" value="C:membrane"/>
    <property type="evidence" value="ECO:0007669"/>
    <property type="project" value="TreeGrafter"/>
</dbReference>
<dbReference type="SUPFAM" id="SSF48452">
    <property type="entry name" value="TPR-like"/>
    <property type="match status" value="1"/>
</dbReference>
<evidence type="ECO:0000256" key="1">
    <source>
        <dbReference type="ARBA" id="ARBA00022737"/>
    </source>
</evidence>
<evidence type="ECO:0000313" key="5">
    <source>
        <dbReference type="Proteomes" id="UP001209570"/>
    </source>
</evidence>
<feature type="repeat" description="TPR" evidence="3">
    <location>
        <begin position="156"/>
        <end position="189"/>
    </location>
</feature>
<evidence type="ECO:0000313" key="4">
    <source>
        <dbReference type="EMBL" id="KAJ0399820.1"/>
    </source>
</evidence>
<dbReference type="InterPro" id="IPR019734">
    <property type="entry name" value="TPR_rpt"/>
</dbReference>
<dbReference type="PANTHER" id="PTHR45831:SF2">
    <property type="entry name" value="LD24721P"/>
    <property type="match status" value="1"/>
</dbReference>
<reference evidence="4" key="1">
    <citation type="submission" date="2021-12" db="EMBL/GenBank/DDBJ databases">
        <title>Prjna785345.</title>
        <authorList>
            <person name="Rujirawat T."/>
            <person name="Krajaejun T."/>
        </authorList>
    </citation>
    <scope>NUCLEOTIDE SEQUENCE</scope>
    <source>
        <strain evidence="4">Pi057C3</strain>
    </source>
</reference>
<proteinExistence type="predicted"/>
<dbReference type="PANTHER" id="PTHR45831">
    <property type="entry name" value="LD24721P"/>
    <property type="match status" value="1"/>
</dbReference>
<dbReference type="AlphaFoldDB" id="A0AAD5M0D9"/>
<keyword evidence="2 3" id="KW-0802">TPR repeat</keyword>
<keyword evidence="1" id="KW-0677">Repeat</keyword>
<evidence type="ECO:0000256" key="2">
    <source>
        <dbReference type="ARBA" id="ARBA00022803"/>
    </source>
</evidence>